<keyword evidence="1" id="KW-0472">Membrane</keyword>
<feature type="domain" description="Sensor histidine kinase NatK-like C-terminal" evidence="2">
    <location>
        <begin position="333"/>
        <end position="433"/>
    </location>
</feature>
<dbReference type="PANTHER" id="PTHR40448:SF1">
    <property type="entry name" value="TWO-COMPONENT SENSOR HISTIDINE KINASE"/>
    <property type="match status" value="1"/>
</dbReference>
<proteinExistence type="predicted"/>
<sequence length="433" mass="48648">MNVLYTGVYFIDILRLAAVLCGIFGFSFSMRRSALLLGAVLVLTGAVVTLLLSDPSNRIFVSLFVQMMFAVICFAEKKRVLAEVTFLLHFALMTAEALVQSVIAMFWYAGMVLESEREVALDAICGMTTCIVILGVTAAISKYTKPVLQHYLKQFGWKQVLYYAVWIFSSGVVIGVASGIAMDNGMIYRYKVAMQLAVCVLGIGMLAFGVLLNVLYEQRKKLKEDDQFKQRCIEQQAAQYEEITVKNKKLLSFRHDQKAYLLALRALIDEGDLTQLRRYTEDLEQKARDFDYIATGNLVADAIVNAQAAWAEEAAVDFFVAGRFPAQMRISDADLAMLLSNGLKNACEAAERCAEKREVFVLIKSYKKMLFLEIRNSAMEAPRVQDGQLLTSKQDKENHGIGTQNMQQVVEKYDGTLTWEYDEEGQVTTKIEI</sequence>
<dbReference type="GO" id="GO:0042802">
    <property type="term" value="F:identical protein binding"/>
    <property type="evidence" value="ECO:0007669"/>
    <property type="project" value="TreeGrafter"/>
</dbReference>
<dbReference type="PANTHER" id="PTHR40448">
    <property type="entry name" value="TWO-COMPONENT SENSOR HISTIDINE KINASE"/>
    <property type="match status" value="1"/>
</dbReference>
<keyword evidence="3" id="KW-0547">Nucleotide-binding</keyword>
<feature type="transmembrane region" description="Helical" evidence="1">
    <location>
        <begin position="59"/>
        <end position="75"/>
    </location>
</feature>
<feature type="transmembrane region" description="Helical" evidence="1">
    <location>
        <begin position="6"/>
        <end position="27"/>
    </location>
</feature>
<dbReference type="InterPro" id="IPR032834">
    <property type="entry name" value="NatK-like_C"/>
</dbReference>
<evidence type="ECO:0000313" key="4">
    <source>
        <dbReference type="Proteomes" id="UP000446866"/>
    </source>
</evidence>
<evidence type="ECO:0000256" key="1">
    <source>
        <dbReference type="SAM" id="Phobius"/>
    </source>
</evidence>
<keyword evidence="3" id="KW-0067">ATP-binding</keyword>
<feature type="transmembrane region" description="Helical" evidence="1">
    <location>
        <begin position="87"/>
        <end position="108"/>
    </location>
</feature>
<feature type="transmembrane region" description="Helical" evidence="1">
    <location>
        <begin position="193"/>
        <end position="216"/>
    </location>
</feature>
<dbReference type="Gene3D" id="3.30.565.10">
    <property type="entry name" value="Histidine kinase-like ATPase, C-terminal domain"/>
    <property type="match status" value="1"/>
</dbReference>
<dbReference type="Pfam" id="PF14501">
    <property type="entry name" value="HATPase_c_5"/>
    <property type="match status" value="1"/>
</dbReference>
<reference evidence="3 4" key="1">
    <citation type="submission" date="2018-08" db="EMBL/GenBank/DDBJ databases">
        <title>Murine metabolic-syndrome-specific gut microbial biobank.</title>
        <authorList>
            <person name="Liu C."/>
        </authorList>
    </citation>
    <scope>NUCLEOTIDE SEQUENCE [LARGE SCALE GENOMIC DNA]</scope>
    <source>
        <strain evidence="3 4">28</strain>
    </source>
</reference>
<protein>
    <submittedName>
        <fullName evidence="3">ATP-binding protein</fullName>
    </submittedName>
</protein>
<comment type="caution">
    <text evidence="3">The sequence shown here is derived from an EMBL/GenBank/DDBJ whole genome shotgun (WGS) entry which is preliminary data.</text>
</comment>
<accession>A0A845QIN0</accession>
<organism evidence="3 4">
    <name type="scientific">Anaerotruncus colihominis</name>
    <dbReference type="NCBI Taxonomy" id="169435"/>
    <lineage>
        <taxon>Bacteria</taxon>
        <taxon>Bacillati</taxon>
        <taxon>Bacillota</taxon>
        <taxon>Clostridia</taxon>
        <taxon>Eubacteriales</taxon>
        <taxon>Oscillospiraceae</taxon>
        <taxon>Anaerotruncus</taxon>
    </lineage>
</organism>
<keyword evidence="4" id="KW-1185">Reference proteome</keyword>
<dbReference type="AlphaFoldDB" id="A0A845QIN0"/>
<feature type="transmembrane region" description="Helical" evidence="1">
    <location>
        <begin position="34"/>
        <end position="53"/>
    </location>
</feature>
<feature type="transmembrane region" description="Helical" evidence="1">
    <location>
        <begin position="120"/>
        <end position="140"/>
    </location>
</feature>
<dbReference type="RefSeq" id="WP_160201108.1">
    <property type="nucleotide sequence ID" value="NZ_QXWK01000005.1"/>
</dbReference>
<dbReference type="InterPro" id="IPR036890">
    <property type="entry name" value="HATPase_C_sf"/>
</dbReference>
<dbReference type="EMBL" id="QXWK01000005">
    <property type="protein sequence ID" value="NBH60815.1"/>
    <property type="molecule type" value="Genomic_DNA"/>
</dbReference>
<feature type="transmembrane region" description="Helical" evidence="1">
    <location>
        <begin position="160"/>
        <end position="181"/>
    </location>
</feature>
<keyword evidence="1" id="KW-1133">Transmembrane helix</keyword>
<evidence type="ECO:0000259" key="2">
    <source>
        <dbReference type="Pfam" id="PF14501"/>
    </source>
</evidence>
<keyword evidence="1" id="KW-0812">Transmembrane</keyword>
<dbReference type="SUPFAM" id="SSF55874">
    <property type="entry name" value="ATPase domain of HSP90 chaperone/DNA topoisomerase II/histidine kinase"/>
    <property type="match status" value="1"/>
</dbReference>
<evidence type="ECO:0000313" key="3">
    <source>
        <dbReference type="EMBL" id="NBH60815.1"/>
    </source>
</evidence>
<gene>
    <name evidence="3" type="ORF">D0435_03965</name>
</gene>
<dbReference type="GO" id="GO:0005524">
    <property type="term" value="F:ATP binding"/>
    <property type="evidence" value="ECO:0007669"/>
    <property type="project" value="UniProtKB-KW"/>
</dbReference>
<dbReference type="Proteomes" id="UP000446866">
    <property type="component" value="Unassembled WGS sequence"/>
</dbReference>
<name>A0A845QIN0_9FIRM</name>